<protein>
    <submittedName>
        <fullName evidence="1">Uncharacterized protein</fullName>
    </submittedName>
</protein>
<dbReference type="Proteomes" id="UP000823775">
    <property type="component" value="Unassembled WGS sequence"/>
</dbReference>
<evidence type="ECO:0000313" key="2">
    <source>
        <dbReference type="Proteomes" id="UP000823775"/>
    </source>
</evidence>
<gene>
    <name evidence="1" type="ORF">HAX54_025525</name>
</gene>
<name>A0ABS8RKQ6_DATST</name>
<comment type="caution">
    <text evidence="1">The sequence shown here is derived from an EMBL/GenBank/DDBJ whole genome shotgun (WGS) entry which is preliminary data.</text>
</comment>
<reference evidence="1 2" key="1">
    <citation type="journal article" date="2021" name="BMC Genomics">
        <title>Datura genome reveals duplications of psychoactive alkaloid biosynthetic genes and high mutation rate following tissue culture.</title>
        <authorList>
            <person name="Rajewski A."/>
            <person name="Carter-House D."/>
            <person name="Stajich J."/>
            <person name="Litt A."/>
        </authorList>
    </citation>
    <scope>NUCLEOTIDE SEQUENCE [LARGE SCALE GENOMIC DNA]</scope>
    <source>
        <strain evidence="1">AR-01</strain>
    </source>
</reference>
<sequence length="54" mass="6038">YLKIVVQIHIIHGLAQQLWTMTISIKNYNKKVTDAPSLVPIVPINDAPSDDVPE</sequence>
<accession>A0ABS8RKQ6</accession>
<feature type="non-terminal residue" evidence="1">
    <location>
        <position position="1"/>
    </location>
</feature>
<organism evidence="1 2">
    <name type="scientific">Datura stramonium</name>
    <name type="common">Jimsonweed</name>
    <name type="synonym">Common thornapple</name>
    <dbReference type="NCBI Taxonomy" id="4076"/>
    <lineage>
        <taxon>Eukaryota</taxon>
        <taxon>Viridiplantae</taxon>
        <taxon>Streptophyta</taxon>
        <taxon>Embryophyta</taxon>
        <taxon>Tracheophyta</taxon>
        <taxon>Spermatophyta</taxon>
        <taxon>Magnoliopsida</taxon>
        <taxon>eudicotyledons</taxon>
        <taxon>Gunneridae</taxon>
        <taxon>Pentapetalae</taxon>
        <taxon>asterids</taxon>
        <taxon>lamiids</taxon>
        <taxon>Solanales</taxon>
        <taxon>Solanaceae</taxon>
        <taxon>Solanoideae</taxon>
        <taxon>Datureae</taxon>
        <taxon>Datura</taxon>
    </lineage>
</organism>
<evidence type="ECO:0000313" key="1">
    <source>
        <dbReference type="EMBL" id="MCD7447179.1"/>
    </source>
</evidence>
<keyword evidence="2" id="KW-1185">Reference proteome</keyword>
<proteinExistence type="predicted"/>
<dbReference type="EMBL" id="JACEIK010000031">
    <property type="protein sequence ID" value="MCD7447179.1"/>
    <property type="molecule type" value="Genomic_DNA"/>
</dbReference>
<feature type="non-terminal residue" evidence="1">
    <location>
        <position position="54"/>
    </location>
</feature>